<dbReference type="Proteomes" id="UP000295705">
    <property type="component" value="Unassembled WGS sequence"/>
</dbReference>
<evidence type="ECO:0000313" key="3">
    <source>
        <dbReference type="EMBL" id="TDQ65691.1"/>
    </source>
</evidence>
<accession>A0A4R6VQS1</accession>
<dbReference type="CDD" id="cd02883">
    <property type="entry name" value="NUDIX_Hydrolase"/>
    <property type="match status" value="1"/>
</dbReference>
<feature type="domain" description="Nudix hydrolase" evidence="2">
    <location>
        <begin position="1"/>
        <end position="126"/>
    </location>
</feature>
<proteinExistence type="predicted"/>
<dbReference type="RefSeq" id="WP_166659710.1">
    <property type="nucleotide sequence ID" value="NZ_BAABHR010000013.1"/>
</dbReference>
<dbReference type="SUPFAM" id="SSF55811">
    <property type="entry name" value="Nudix"/>
    <property type="match status" value="1"/>
</dbReference>
<sequence length="128" mass="14270">MSRQVHLVLAVVTAPPGRLLLVHRPGEMPPAVLPGGRPQDKESPGATAERGCREETGVEIRAGRQLGRFNHDGIATIYVAARPVHEVDPEEIPESVRAGWYLHDQVDMVLPDLWAPVRLHLEKTIRRR</sequence>
<evidence type="ECO:0000313" key="4">
    <source>
        <dbReference type="Proteomes" id="UP000295705"/>
    </source>
</evidence>
<keyword evidence="4" id="KW-1185">Reference proteome</keyword>
<dbReference type="PROSITE" id="PS51462">
    <property type="entry name" value="NUDIX"/>
    <property type="match status" value="1"/>
</dbReference>
<name>A0A4R6VQS1_9PSEU</name>
<dbReference type="Pfam" id="PF00293">
    <property type="entry name" value="NUDIX"/>
    <property type="match status" value="1"/>
</dbReference>
<comment type="caution">
    <text evidence="3">The sequence shown here is derived from an EMBL/GenBank/DDBJ whole genome shotgun (WGS) entry which is preliminary data.</text>
</comment>
<dbReference type="Gene3D" id="3.90.79.10">
    <property type="entry name" value="Nucleoside Triphosphate Pyrophosphohydrolase"/>
    <property type="match status" value="1"/>
</dbReference>
<dbReference type="InterPro" id="IPR000086">
    <property type="entry name" value="NUDIX_hydrolase_dom"/>
</dbReference>
<evidence type="ECO:0000256" key="1">
    <source>
        <dbReference type="SAM" id="MobiDB-lite"/>
    </source>
</evidence>
<dbReference type="EMBL" id="SNYO01000001">
    <property type="protein sequence ID" value="TDQ65691.1"/>
    <property type="molecule type" value="Genomic_DNA"/>
</dbReference>
<reference evidence="3 4" key="1">
    <citation type="submission" date="2019-03" db="EMBL/GenBank/DDBJ databases">
        <title>Genomic Encyclopedia of Type Strains, Phase IV (KMG-IV): sequencing the most valuable type-strain genomes for metagenomic binning, comparative biology and taxonomic classification.</title>
        <authorList>
            <person name="Goeker M."/>
        </authorList>
    </citation>
    <scope>NUCLEOTIDE SEQUENCE [LARGE SCALE GENOMIC DNA]</scope>
    <source>
        <strain evidence="3 4">DSM 45775</strain>
    </source>
</reference>
<feature type="region of interest" description="Disordered" evidence="1">
    <location>
        <begin position="29"/>
        <end position="56"/>
    </location>
</feature>
<gene>
    <name evidence="3" type="ORF">EV188_101943</name>
</gene>
<dbReference type="AlphaFoldDB" id="A0A4R6VQS1"/>
<protein>
    <submittedName>
        <fullName evidence="3">ADP-ribose pyrophosphatase YjhB (NUDIX family)</fullName>
    </submittedName>
</protein>
<evidence type="ECO:0000259" key="2">
    <source>
        <dbReference type="PROSITE" id="PS51462"/>
    </source>
</evidence>
<dbReference type="InterPro" id="IPR015797">
    <property type="entry name" value="NUDIX_hydrolase-like_dom_sf"/>
</dbReference>
<organism evidence="3 4">
    <name type="scientific">Actinomycetospora succinea</name>
    <dbReference type="NCBI Taxonomy" id="663603"/>
    <lineage>
        <taxon>Bacteria</taxon>
        <taxon>Bacillati</taxon>
        <taxon>Actinomycetota</taxon>
        <taxon>Actinomycetes</taxon>
        <taxon>Pseudonocardiales</taxon>
        <taxon>Pseudonocardiaceae</taxon>
        <taxon>Actinomycetospora</taxon>
    </lineage>
</organism>